<evidence type="ECO:0000313" key="4">
    <source>
        <dbReference type="Proteomes" id="UP001609376"/>
    </source>
</evidence>
<evidence type="ECO:0000256" key="1">
    <source>
        <dbReference type="ARBA" id="ARBA00035644"/>
    </source>
</evidence>
<dbReference type="InterPro" id="IPR013113">
    <property type="entry name" value="SIP_FAD-bd"/>
</dbReference>
<keyword evidence="4" id="KW-1185">Reference proteome</keyword>
<protein>
    <submittedName>
        <fullName evidence="3">Siderophore-interacting protein</fullName>
    </submittedName>
</protein>
<dbReference type="PROSITE" id="PS51384">
    <property type="entry name" value="FAD_FR"/>
    <property type="match status" value="1"/>
</dbReference>
<feature type="domain" description="FAD-binding FR-type" evidence="2">
    <location>
        <begin position="111"/>
        <end position="235"/>
    </location>
</feature>
<dbReference type="Gene3D" id="2.40.30.10">
    <property type="entry name" value="Translation factors"/>
    <property type="match status" value="1"/>
</dbReference>
<name>A0ABW7LEU7_9RHOB</name>
<dbReference type="InterPro" id="IPR039374">
    <property type="entry name" value="SIP_fam"/>
</dbReference>
<dbReference type="Pfam" id="PF08021">
    <property type="entry name" value="FAD_binding_9"/>
    <property type="match status" value="1"/>
</dbReference>
<dbReference type="Proteomes" id="UP001609376">
    <property type="component" value="Unassembled WGS sequence"/>
</dbReference>
<evidence type="ECO:0000259" key="2">
    <source>
        <dbReference type="PROSITE" id="PS51384"/>
    </source>
</evidence>
<reference evidence="3 4" key="1">
    <citation type="submission" date="2024-10" db="EMBL/GenBank/DDBJ databases">
        <title>Paracoccus drimophilus sp. nov., a novel bacterium from corn roots in Hunan.</title>
        <authorList>
            <person name="Li X."/>
        </authorList>
    </citation>
    <scope>NUCLEOTIDE SEQUENCE [LARGE SCALE GENOMIC DNA]</scope>
    <source>
        <strain evidence="3 4">NGMCC 1.201697</strain>
    </source>
</reference>
<gene>
    <name evidence="3" type="ORF">ACHFJ0_01375</name>
</gene>
<dbReference type="SUPFAM" id="SSF63380">
    <property type="entry name" value="Riboflavin synthase domain-like"/>
    <property type="match status" value="1"/>
</dbReference>
<comment type="caution">
    <text evidence="3">The sequence shown here is derived from an EMBL/GenBank/DDBJ whole genome shotgun (WGS) entry which is preliminary data.</text>
</comment>
<dbReference type="Gene3D" id="3.40.50.80">
    <property type="entry name" value="Nucleotide-binding domain of ferredoxin-NADP reductase (FNR) module"/>
    <property type="match status" value="1"/>
</dbReference>
<dbReference type="EMBL" id="JBIMPR010000001">
    <property type="protein sequence ID" value="MFH5772866.1"/>
    <property type="molecule type" value="Genomic_DNA"/>
</dbReference>
<comment type="similarity">
    <text evidence="1">Belongs to the SIP oxidoreductase family.</text>
</comment>
<proteinExistence type="inferred from homology"/>
<accession>A0ABW7LEU7</accession>
<organism evidence="3 4">
    <name type="scientific">Paracoccus broussonetiae subsp. drimophilus</name>
    <dbReference type="NCBI Taxonomy" id="3373869"/>
    <lineage>
        <taxon>Bacteria</taxon>
        <taxon>Pseudomonadati</taxon>
        <taxon>Pseudomonadota</taxon>
        <taxon>Alphaproteobacteria</taxon>
        <taxon>Rhodobacterales</taxon>
        <taxon>Paracoccaceae</taxon>
        <taxon>Paracoccus</taxon>
        <taxon>Paracoccus broussonetiae</taxon>
    </lineage>
</organism>
<dbReference type="InterPro" id="IPR007037">
    <property type="entry name" value="SIP_rossman_dom"/>
</dbReference>
<dbReference type="PANTHER" id="PTHR30157:SF0">
    <property type="entry name" value="NADPH-DEPENDENT FERRIC-CHELATE REDUCTASE"/>
    <property type="match status" value="1"/>
</dbReference>
<evidence type="ECO:0000313" key="3">
    <source>
        <dbReference type="EMBL" id="MFH5772866.1"/>
    </source>
</evidence>
<dbReference type="Pfam" id="PF04954">
    <property type="entry name" value="SIP"/>
    <property type="match status" value="1"/>
</dbReference>
<dbReference type="InterPro" id="IPR039261">
    <property type="entry name" value="FNR_nucleotide-bd"/>
</dbReference>
<sequence>MRLTTPPEFHSEAILTDTDFGLLDRILRAEAEEHGLDLHDGHGRSTWCETEMGEFGVKRRGNDALVFARAHSLEWLASIQEAIFEHLSETLPDLGQRLRWSSPADAGKIPLNFSLARVERVDRISADFVRMRLAGPDLRRLATRDSIHFRLVLPSTGDTAPEWPRIGENGQTVWPKGDKALHRPVYTVRAIDEAQGWLDFDIFLHAGGRVSEWALSGPKGRTVGLSGPNGGGIPDAASLVLAGDETAWPAIARIMAERPDADASVWLMGARADYPLPLSTRARVTHLPEGAGELVRILRETPPSPQAMLWMACEKTVLASLRGFLLDELGHDRHRTHLGAYWTRAVTQNFPA</sequence>
<dbReference type="InterPro" id="IPR017927">
    <property type="entry name" value="FAD-bd_FR_type"/>
</dbReference>
<dbReference type="InterPro" id="IPR017938">
    <property type="entry name" value="Riboflavin_synthase-like_b-brl"/>
</dbReference>
<dbReference type="CDD" id="cd06193">
    <property type="entry name" value="siderophore_interacting"/>
    <property type="match status" value="1"/>
</dbReference>
<dbReference type="PANTHER" id="PTHR30157">
    <property type="entry name" value="FERRIC REDUCTASE, NADPH-DEPENDENT"/>
    <property type="match status" value="1"/>
</dbReference>
<dbReference type="RefSeq" id="WP_395131240.1">
    <property type="nucleotide sequence ID" value="NZ_JBIMPR010000001.1"/>
</dbReference>